<name>A0A347WKB2_9LACT</name>
<dbReference type="OrthoDB" id="3889159at2"/>
<sequence>MPAIVLKSRFRIIGKDERAYSTYIQYMDRKEAKSSEKEMKETKILVEEKNKTLGESTIKYLSNWKKTDNVFNDKEDAMTPESIARTEKSFNIAEENKTPLWQLVYSFDNEFLRENGFLLNNGTLNDTAIKNATRKSMSHLLEKERFNDTATWTAAIHYNTDNIHVHVALVEEVSSREKIKKGRYKGEYKGKIPKTRIKEMKSIFINQLVDRKHEMNRVNGLMREELNQALKDSKLYQELALKKDIEQLLQKLPKNKNLWQYNRKDLHHLKRDIDSISQKYINLYQKDTFNELVAKIQEEHAFRDRVYGQSNNNYIENKMTELYTMLGNTVLSQLKDYPSTPHNQLDQKTPLNRKEALEQALNSYSDIKERKDKQAFNQTIIAFNNNLVFSRKVQRLLNQTLRNQYEGLSQQHPQTAATMIRLAKDLNQHKNKLEKKAAERLITTSERKDFLDKCEHIILETEKLTGKQMNQNDLEVLADLRKHEDNPKLDHITNQINQQLDQLEIGEGKAGIRELEDSVRNINRYNANQLNKRSAYNQLNMLTNMDHNLQSLYKEKSNSGIEELRKDLTRQISKQKKLAKDNFKKYNSTQIQSSFKDLINKVTNSFNRDRAKFLAQVEQEKEETRRILDEERQQNQRSRSY</sequence>
<keyword evidence="3" id="KW-1185">Reference proteome</keyword>
<dbReference type="AlphaFoldDB" id="A0A347WKB2"/>
<proteinExistence type="predicted"/>
<dbReference type="KEGG" id="abae:CL176_05655"/>
<dbReference type="Pfam" id="PF18555">
    <property type="entry name" value="MobL"/>
    <property type="match status" value="1"/>
</dbReference>
<evidence type="ECO:0000313" key="2">
    <source>
        <dbReference type="EMBL" id="AXY25519.1"/>
    </source>
</evidence>
<feature type="region of interest" description="Disordered" evidence="1">
    <location>
        <begin position="622"/>
        <end position="641"/>
    </location>
</feature>
<evidence type="ECO:0000313" key="3">
    <source>
        <dbReference type="Proteomes" id="UP000263232"/>
    </source>
</evidence>
<dbReference type="InterPro" id="IPR048101">
    <property type="entry name" value="MobP2"/>
</dbReference>
<feature type="compositionally biased region" description="Basic and acidic residues" evidence="1">
    <location>
        <begin position="622"/>
        <end position="634"/>
    </location>
</feature>
<organism evidence="2 3">
    <name type="scientific">Suicoccus acidiformans</name>
    <dbReference type="NCBI Taxonomy" id="2036206"/>
    <lineage>
        <taxon>Bacteria</taxon>
        <taxon>Bacillati</taxon>
        <taxon>Bacillota</taxon>
        <taxon>Bacilli</taxon>
        <taxon>Lactobacillales</taxon>
        <taxon>Aerococcaceae</taxon>
        <taxon>Suicoccus</taxon>
    </lineage>
</organism>
<evidence type="ECO:0000256" key="1">
    <source>
        <dbReference type="SAM" id="MobiDB-lite"/>
    </source>
</evidence>
<dbReference type="Proteomes" id="UP000263232">
    <property type="component" value="Chromosome"/>
</dbReference>
<dbReference type="RefSeq" id="WP_118990427.1">
    <property type="nucleotide sequence ID" value="NZ_CP023434.1"/>
</dbReference>
<protein>
    <recommendedName>
        <fullName evidence="4">Relaxase</fullName>
    </recommendedName>
</protein>
<evidence type="ECO:0008006" key="4">
    <source>
        <dbReference type="Google" id="ProtNLM"/>
    </source>
</evidence>
<reference evidence="2 3" key="1">
    <citation type="submission" date="2017-09" db="EMBL/GenBank/DDBJ databases">
        <title>Complete genome sequence of Oxytococcus suis strain ZY16052.</title>
        <authorList>
            <person name="Li F."/>
        </authorList>
    </citation>
    <scope>NUCLEOTIDE SEQUENCE [LARGE SCALE GENOMIC DNA]</scope>
    <source>
        <strain evidence="2 3">ZY16052</strain>
    </source>
</reference>
<dbReference type="EMBL" id="CP023434">
    <property type="protein sequence ID" value="AXY25519.1"/>
    <property type="molecule type" value="Genomic_DNA"/>
</dbReference>
<dbReference type="InterPro" id="IPR041073">
    <property type="entry name" value="MobL"/>
</dbReference>
<accession>A0A347WKB2</accession>
<dbReference type="NCBIfam" id="NF041498">
    <property type="entry name" value="MobP2"/>
    <property type="match status" value="1"/>
</dbReference>
<gene>
    <name evidence="2" type="ORF">CL176_05655</name>
</gene>